<dbReference type="Proteomes" id="UP001500843">
    <property type="component" value="Unassembled WGS sequence"/>
</dbReference>
<feature type="compositionally biased region" description="Basic and acidic residues" evidence="1">
    <location>
        <begin position="25"/>
        <end position="35"/>
    </location>
</feature>
<organism evidence="2 3">
    <name type="scientific">Promicromonospora umidemergens</name>
    <dbReference type="NCBI Taxonomy" id="629679"/>
    <lineage>
        <taxon>Bacteria</taxon>
        <taxon>Bacillati</taxon>
        <taxon>Actinomycetota</taxon>
        <taxon>Actinomycetes</taxon>
        <taxon>Micrococcales</taxon>
        <taxon>Promicromonosporaceae</taxon>
        <taxon>Promicromonospora</taxon>
    </lineage>
</organism>
<comment type="caution">
    <text evidence="2">The sequence shown here is derived from an EMBL/GenBank/DDBJ whole genome shotgun (WGS) entry which is preliminary data.</text>
</comment>
<sequence>MTDLAYILLTVVFFTAVALVARRAATHEPAPRDSSADPLGRRK</sequence>
<dbReference type="EMBL" id="BAABHM010000035">
    <property type="protein sequence ID" value="GAA4723058.1"/>
    <property type="molecule type" value="Genomic_DNA"/>
</dbReference>
<evidence type="ECO:0000256" key="1">
    <source>
        <dbReference type="SAM" id="MobiDB-lite"/>
    </source>
</evidence>
<dbReference type="RefSeq" id="WP_301312194.1">
    <property type="nucleotide sequence ID" value="NZ_BAABHM010000035.1"/>
</dbReference>
<evidence type="ECO:0000313" key="3">
    <source>
        <dbReference type="Proteomes" id="UP001500843"/>
    </source>
</evidence>
<protein>
    <submittedName>
        <fullName evidence="2">Uncharacterized protein</fullName>
    </submittedName>
</protein>
<feature type="region of interest" description="Disordered" evidence="1">
    <location>
        <begin position="24"/>
        <end position="43"/>
    </location>
</feature>
<evidence type="ECO:0000313" key="2">
    <source>
        <dbReference type="EMBL" id="GAA4723058.1"/>
    </source>
</evidence>
<keyword evidence="3" id="KW-1185">Reference proteome</keyword>
<proteinExistence type="predicted"/>
<accession>A0ABP8Y9J8</accession>
<gene>
    <name evidence="2" type="ORF">GCM10023198_54840</name>
</gene>
<name>A0ABP8Y9J8_9MICO</name>
<reference evidence="3" key="1">
    <citation type="journal article" date="2019" name="Int. J. Syst. Evol. Microbiol.">
        <title>The Global Catalogue of Microorganisms (GCM) 10K type strain sequencing project: providing services to taxonomists for standard genome sequencing and annotation.</title>
        <authorList>
            <consortium name="The Broad Institute Genomics Platform"/>
            <consortium name="The Broad Institute Genome Sequencing Center for Infectious Disease"/>
            <person name="Wu L."/>
            <person name="Ma J."/>
        </authorList>
    </citation>
    <scope>NUCLEOTIDE SEQUENCE [LARGE SCALE GENOMIC DNA]</scope>
    <source>
        <strain evidence="3">JCM 17975</strain>
    </source>
</reference>